<reference evidence="2 3" key="1">
    <citation type="journal article" date="2019" name="Commun. Biol.">
        <title>The bagworm genome reveals a unique fibroin gene that provides high tensile strength.</title>
        <authorList>
            <person name="Kono N."/>
            <person name="Nakamura H."/>
            <person name="Ohtoshi R."/>
            <person name="Tomita M."/>
            <person name="Numata K."/>
            <person name="Arakawa K."/>
        </authorList>
    </citation>
    <scope>NUCLEOTIDE SEQUENCE [LARGE SCALE GENOMIC DNA]</scope>
</reference>
<proteinExistence type="predicted"/>
<feature type="region of interest" description="Disordered" evidence="1">
    <location>
        <begin position="1"/>
        <end position="39"/>
    </location>
</feature>
<name>A0A4C1ZUT9_EUMVA</name>
<comment type="caution">
    <text evidence="2">The sequence shown here is derived from an EMBL/GenBank/DDBJ whole genome shotgun (WGS) entry which is preliminary data.</text>
</comment>
<keyword evidence="3" id="KW-1185">Reference proteome</keyword>
<accession>A0A4C1ZUT9</accession>
<evidence type="ECO:0000313" key="3">
    <source>
        <dbReference type="Proteomes" id="UP000299102"/>
    </source>
</evidence>
<sequence>MSARAASAHSAAASPPASRATRRPSPGLQPGSADARDAHGFCPHHRMYIDAWTPGSPTNILQGSVGLLNLSDYRVLPKNPYSLDFFEKEYLVIRQITDQNNK</sequence>
<dbReference type="EMBL" id="BGZK01002293">
    <property type="protein sequence ID" value="GBP92641.1"/>
    <property type="molecule type" value="Genomic_DNA"/>
</dbReference>
<dbReference type="Proteomes" id="UP000299102">
    <property type="component" value="Unassembled WGS sequence"/>
</dbReference>
<evidence type="ECO:0000313" key="2">
    <source>
        <dbReference type="EMBL" id="GBP92641.1"/>
    </source>
</evidence>
<evidence type="ECO:0000256" key="1">
    <source>
        <dbReference type="SAM" id="MobiDB-lite"/>
    </source>
</evidence>
<dbReference type="AlphaFoldDB" id="A0A4C1ZUT9"/>
<organism evidence="2 3">
    <name type="scientific">Eumeta variegata</name>
    <name type="common">Bagworm moth</name>
    <name type="synonym">Eumeta japonica</name>
    <dbReference type="NCBI Taxonomy" id="151549"/>
    <lineage>
        <taxon>Eukaryota</taxon>
        <taxon>Metazoa</taxon>
        <taxon>Ecdysozoa</taxon>
        <taxon>Arthropoda</taxon>
        <taxon>Hexapoda</taxon>
        <taxon>Insecta</taxon>
        <taxon>Pterygota</taxon>
        <taxon>Neoptera</taxon>
        <taxon>Endopterygota</taxon>
        <taxon>Lepidoptera</taxon>
        <taxon>Glossata</taxon>
        <taxon>Ditrysia</taxon>
        <taxon>Tineoidea</taxon>
        <taxon>Psychidae</taxon>
        <taxon>Oiketicinae</taxon>
        <taxon>Eumeta</taxon>
    </lineage>
</organism>
<protein>
    <submittedName>
        <fullName evidence="2">Uncharacterized protein</fullName>
    </submittedName>
</protein>
<feature type="compositionally biased region" description="Low complexity" evidence="1">
    <location>
        <begin position="1"/>
        <end position="26"/>
    </location>
</feature>
<gene>
    <name evidence="2" type="ORF">EVAR_48447_1</name>
</gene>